<evidence type="ECO:0000256" key="1">
    <source>
        <dbReference type="SAM" id="MobiDB-lite"/>
    </source>
</evidence>
<name>A0A078B6K6_STYLE</name>
<feature type="compositionally biased region" description="Polar residues" evidence="1">
    <location>
        <begin position="130"/>
        <end position="143"/>
    </location>
</feature>
<feature type="compositionally biased region" description="Polar residues" evidence="1">
    <location>
        <begin position="82"/>
        <end position="99"/>
    </location>
</feature>
<reference evidence="2 3" key="1">
    <citation type="submission" date="2014-06" db="EMBL/GenBank/DDBJ databases">
        <authorList>
            <person name="Swart Estienne"/>
        </authorList>
    </citation>
    <scope>NUCLEOTIDE SEQUENCE [LARGE SCALE GENOMIC DNA]</scope>
    <source>
        <strain evidence="2 3">130c</strain>
    </source>
</reference>
<sequence length="605" mass="70200">MIPTSTDIQEARIELRWEHQIKVAVTIAQSPSRVAQPIKRKINKLKQQIRGNDDIKSVMESKKSLIDKYYPTPSMMRGDNAYDNSAQTSQIHSKSSMTRVNPKVRKILVNQQNPYSRSGQSEQQSQSYSMMNTPGKRSQLNSNSKRRILTSKTLIKNINTNGNTTNNDTSLDLSTIRRQKKIRIQSKNIVGINSSMQILTTQKQNEKIAMIKNQSQRQRYKKLLQEFNYQRDLIIQDYQNSKIIVCEFLNNHMSTDAQVQQVKNSEQIMQKIVTFIILGQYDQEKDIDLSQPISLIVENMILKIMDQNPMEIIELDRYRETPKLLLNNQAAKYIQMNPKYHRKVASFQIQSFNQNDVGQNNATPNSYSNQLSNHSQSPHNSYSYTNMYRNLASNFKHTTGGEVDHQKRFQILKNYINRQQSLNSQMKNFNKKTIHLTHHQDVIGGKSKFKKSRDILQGHGQNQGQIQGQNRSHFKNRSNVNVLSKVLSNDSERNNENKGGTLFDHTAFDQTIQINRTFESTMKAPSQDNNLLKLTMVPDASVMRLINRQESPNILRQTPSRDKLLKDAELMKNQILIESIIRDRDRQVIEPRTGERKVFYNHFNI</sequence>
<dbReference type="InParanoid" id="A0A078B6K6"/>
<accession>A0A078B6K6</accession>
<evidence type="ECO:0000313" key="2">
    <source>
        <dbReference type="EMBL" id="CDW90165.1"/>
    </source>
</evidence>
<gene>
    <name evidence="2" type="primary">Contig17960.g19089</name>
    <name evidence="2" type="ORF">STYLEM_19306</name>
</gene>
<feature type="region of interest" description="Disordered" evidence="1">
    <location>
        <begin position="78"/>
        <end position="146"/>
    </location>
</feature>
<organism evidence="2 3">
    <name type="scientific">Stylonychia lemnae</name>
    <name type="common">Ciliate</name>
    <dbReference type="NCBI Taxonomy" id="5949"/>
    <lineage>
        <taxon>Eukaryota</taxon>
        <taxon>Sar</taxon>
        <taxon>Alveolata</taxon>
        <taxon>Ciliophora</taxon>
        <taxon>Intramacronucleata</taxon>
        <taxon>Spirotrichea</taxon>
        <taxon>Stichotrichia</taxon>
        <taxon>Sporadotrichida</taxon>
        <taxon>Oxytrichidae</taxon>
        <taxon>Stylonychinae</taxon>
        <taxon>Stylonychia</taxon>
    </lineage>
</organism>
<feature type="compositionally biased region" description="Low complexity" evidence="1">
    <location>
        <begin position="116"/>
        <end position="129"/>
    </location>
</feature>
<keyword evidence="3" id="KW-1185">Reference proteome</keyword>
<dbReference type="Proteomes" id="UP000039865">
    <property type="component" value="Unassembled WGS sequence"/>
</dbReference>
<dbReference type="EMBL" id="CCKQ01018216">
    <property type="protein sequence ID" value="CDW90165.1"/>
    <property type="molecule type" value="Genomic_DNA"/>
</dbReference>
<feature type="region of interest" description="Disordered" evidence="1">
    <location>
        <begin position="355"/>
        <end position="379"/>
    </location>
</feature>
<proteinExistence type="predicted"/>
<evidence type="ECO:0000313" key="3">
    <source>
        <dbReference type="Proteomes" id="UP000039865"/>
    </source>
</evidence>
<protein>
    <submittedName>
        <fullName evidence="2">Uncharacterized protein</fullName>
    </submittedName>
</protein>
<dbReference type="AlphaFoldDB" id="A0A078B6K6"/>